<evidence type="ECO:0000256" key="2">
    <source>
        <dbReference type="ARBA" id="ARBA00023287"/>
    </source>
</evidence>
<proteinExistence type="predicted"/>
<sequence>MRNKIKQIMKKEEGFTLVELLAVIVILGIIVAIAIPTIGNVIGTAEGNASEAEQELIKDAARLYEVGEDEPEFPVTVGTLKEKGYLDERSGELDDSISVKNDDGVFTLEGYPED</sequence>
<dbReference type="InterPro" id="IPR045584">
    <property type="entry name" value="Pilin-like"/>
</dbReference>
<evidence type="ECO:0000313" key="5">
    <source>
        <dbReference type="Proteomes" id="UP001501166"/>
    </source>
</evidence>
<accession>A0ABN0XEB6</accession>
<dbReference type="Gene3D" id="3.30.700.10">
    <property type="entry name" value="Glycoprotein, Type 4 Pilin"/>
    <property type="match status" value="1"/>
</dbReference>
<feature type="transmembrane region" description="Helical" evidence="3">
    <location>
        <begin position="20"/>
        <end position="39"/>
    </location>
</feature>
<dbReference type="InterPro" id="IPR012902">
    <property type="entry name" value="N_methyl_site"/>
</dbReference>
<evidence type="ECO:0000256" key="1">
    <source>
        <dbReference type="ARBA" id="ARBA00004241"/>
    </source>
</evidence>
<name>A0ABN0XEB6_9LACT</name>
<keyword evidence="5" id="KW-1185">Reference proteome</keyword>
<evidence type="ECO:0000313" key="4">
    <source>
        <dbReference type="EMBL" id="GAA0361916.1"/>
    </source>
</evidence>
<keyword evidence="3" id="KW-0812">Transmembrane</keyword>
<protein>
    <recommendedName>
        <fullName evidence="6">Prepilin-type N-terminal cleavage/methylation domain-containing protein</fullName>
    </recommendedName>
</protein>
<keyword evidence="3" id="KW-1133">Transmembrane helix</keyword>
<keyword evidence="2" id="KW-0178">Competence</keyword>
<comment type="subcellular location">
    <subcellularLocation>
        <location evidence="1">Cell surface</location>
    </subcellularLocation>
</comment>
<dbReference type="RefSeq" id="WP_343754927.1">
    <property type="nucleotide sequence ID" value="NZ_BAAACW010000080.1"/>
</dbReference>
<dbReference type="NCBIfam" id="TIGR02532">
    <property type="entry name" value="IV_pilin_GFxxxE"/>
    <property type="match status" value="1"/>
</dbReference>
<organism evidence="4 5">
    <name type="scientific">Alkalibacterium iburiense</name>
    <dbReference type="NCBI Taxonomy" id="290589"/>
    <lineage>
        <taxon>Bacteria</taxon>
        <taxon>Bacillati</taxon>
        <taxon>Bacillota</taxon>
        <taxon>Bacilli</taxon>
        <taxon>Lactobacillales</taxon>
        <taxon>Carnobacteriaceae</taxon>
        <taxon>Alkalibacterium</taxon>
    </lineage>
</organism>
<gene>
    <name evidence="4" type="ORF">GCM10008932_13160</name>
</gene>
<dbReference type="Proteomes" id="UP001501166">
    <property type="component" value="Unassembled WGS sequence"/>
</dbReference>
<dbReference type="PROSITE" id="PS00409">
    <property type="entry name" value="PROKAR_NTER_METHYL"/>
    <property type="match status" value="1"/>
</dbReference>
<comment type="caution">
    <text evidence="4">The sequence shown here is derived from an EMBL/GenBank/DDBJ whole genome shotgun (WGS) entry which is preliminary data.</text>
</comment>
<dbReference type="EMBL" id="BAAACW010000080">
    <property type="protein sequence ID" value="GAA0361916.1"/>
    <property type="molecule type" value="Genomic_DNA"/>
</dbReference>
<reference evidence="4 5" key="1">
    <citation type="journal article" date="2019" name="Int. J. Syst. Evol. Microbiol.">
        <title>The Global Catalogue of Microorganisms (GCM) 10K type strain sequencing project: providing services to taxonomists for standard genome sequencing and annotation.</title>
        <authorList>
            <consortium name="The Broad Institute Genomics Platform"/>
            <consortium name="The Broad Institute Genome Sequencing Center for Infectious Disease"/>
            <person name="Wu L."/>
            <person name="Ma J."/>
        </authorList>
    </citation>
    <scope>NUCLEOTIDE SEQUENCE [LARGE SCALE GENOMIC DNA]</scope>
    <source>
        <strain evidence="4 5">JCM 12662</strain>
    </source>
</reference>
<dbReference type="SUPFAM" id="SSF54523">
    <property type="entry name" value="Pili subunits"/>
    <property type="match status" value="1"/>
</dbReference>
<keyword evidence="3" id="KW-0472">Membrane</keyword>
<evidence type="ECO:0008006" key="6">
    <source>
        <dbReference type="Google" id="ProtNLM"/>
    </source>
</evidence>
<dbReference type="Pfam" id="PF07963">
    <property type="entry name" value="N_methyl"/>
    <property type="match status" value="1"/>
</dbReference>
<evidence type="ECO:0000256" key="3">
    <source>
        <dbReference type="SAM" id="Phobius"/>
    </source>
</evidence>